<name>A0A1M6TY15_XYLRU</name>
<gene>
    <name evidence="7" type="ORF">SAMN05216463_10778</name>
</gene>
<keyword evidence="5" id="KW-0812">Transmembrane</keyword>
<evidence type="ECO:0000256" key="4">
    <source>
        <dbReference type="ARBA" id="ARBA00023163"/>
    </source>
</evidence>
<reference evidence="7 8" key="1">
    <citation type="submission" date="2016-11" db="EMBL/GenBank/DDBJ databases">
        <authorList>
            <person name="Jaros S."/>
            <person name="Januszkiewicz K."/>
            <person name="Wedrychowicz H."/>
        </authorList>
    </citation>
    <scope>NUCLEOTIDE SEQUENCE [LARGE SCALE GENOMIC DNA]</scope>
    <source>
        <strain evidence="7 8">KHT3</strain>
    </source>
</reference>
<sequence length="851" mass="97511">MQPEPPTINMRKNVFIAICLLTGWVKTLCAQSQCTVTHYDEFSGMAQWYVTQIVQDNQGMMWFATWNGLNRYDGYEFVCFKSRVGDGIDMASDRIQDMVLMDDGNLLCQVEGVPFIFDVKTCQFRTIADKQKAEYKSIFDDRQKKGREGEGAPYYIYEDHYHTKWKIGTNGSLTYLDAKSGQEIPYWAAGEQMPEVQYNTTDRNGNVWLCSHYGAYKLAFHKKAYNYFPQEKTSQIRSFYIDNKKRYWITSKDDATIRLFSADNRMLGYLGQDGNLHSQYTSFKEAVYTMTQDTKGVFWLGSRFNGLYKLEEQPNGTFHIESFQHKADNSYSLSDNSVFDIKEDRQGRLWIASFNGGLNCIEKPHQKEISFLNKNNVLKYPKDIAQRARQIFITKEGKMLLATTTGLMIADITSTKTRNITFKRHTKDAHRKNSLSNEATMYVAEDNKHRLYVCTESGGVNQIITQDLTADQLEFRHFNTSTGLPSDVALSAIPYGNQLLVVSNNQLIMLKPDSDDAQNYEAFFWKDRLRFSDATPTILPDGRTIFGLQDGAFTIRLSEIQKSTFVPPIALTSLSIENGQPNCAANALDTLILSPKERDITLRFAALDYSADNQILYAFRFGDGDEPWNHIGKDHSATFLDLKPGTYQLQIRSTNSDGVWVDNIRTMTIIVKPTFWETRWAQLLYTLLFAAFIWAILRTRRYIKTLNRRQRELHEAYLALLNANNAPQSNKRQQGTAATKPEMKPEDEAFMQRAMKFIEEHIGDSDINIGDMADATATSRSGLNRKMKSLLGVTPLDFIHEARIRKACQMLEAGCSVYDVAYNCGFTDPKYFGKCFKTEMGMTPTEYRNQH</sequence>
<feature type="domain" description="HTH araC/xylS-type" evidence="6">
    <location>
        <begin position="752"/>
        <end position="850"/>
    </location>
</feature>
<dbReference type="InterPro" id="IPR011110">
    <property type="entry name" value="Reg_prop"/>
</dbReference>
<dbReference type="EMBL" id="FRBD01000007">
    <property type="protein sequence ID" value="SHK61783.1"/>
    <property type="molecule type" value="Genomic_DNA"/>
</dbReference>
<keyword evidence="2" id="KW-0805">Transcription regulation</keyword>
<dbReference type="InterPro" id="IPR015943">
    <property type="entry name" value="WD40/YVTN_repeat-like_dom_sf"/>
</dbReference>
<dbReference type="GO" id="GO:0043565">
    <property type="term" value="F:sequence-specific DNA binding"/>
    <property type="evidence" value="ECO:0007669"/>
    <property type="project" value="InterPro"/>
</dbReference>
<evidence type="ECO:0000259" key="6">
    <source>
        <dbReference type="PROSITE" id="PS01124"/>
    </source>
</evidence>
<dbReference type="InterPro" id="IPR020449">
    <property type="entry name" value="Tscrpt_reg_AraC-type_HTH"/>
</dbReference>
<dbReference type="Gene3D" id="2.130.10.10">
    <property type="entry name" value="YVTN repeat-like/Quinoprotein amine dehydrogenase"/>
    <property type="match status" value="2"/>
</dbReference>
<dbReference type="SUPFAM" id="SSF63829">
    <property type="entry name" value="Calcium-dependent phosphotriesterase"/>
    <property type="match status" value="2"/>
</dbReference>
<dbReference type="PROSITE" id="PS00041">
    <property type="entry name" value="HTH_ARAC_FAMILY_1"/>
    <property type="match status" value="1"/>
</dbReference>
<dbReference type="Pfam" id="PF07495">
    <property type="entry name" value="Y_Y_Y"/>
    <property type="match status" value="1"/>
</dbReference>
<dbReference type="SUPFAM" id="SSF46689">
    <property type="entry name" value="Homeodomain-like"/>
    <property type="match status" value="1"/>
</dbReference>
<evidence type="ECO:0000313" key="8">
    <source>
        <dbReference type="Proteomes" id="UP000184130"/>
    </source>
</evidence>
<dbReference type="InterPro" id="IPR018060">
    <property type="entry name" value="HTH_AraC"/>
</dbReference>
<keyword evidence="5" id="KW-0472">Membrane</keyword>
<dbReference type="PANTHER" id="PTHR43547:SF2">
    <property type="entry name" value="HYBRID SIGNAL TRANSDUCTION HISTIDINE KINASE C"/>
    <property type="match status" value="1"/>
</dbReference>
<dbReference type="CDD" id="cd00146">
    <property type="entry name" value="PKD"/>
    <property type="match status" value="1"/>
</dbReference>
<evidence type="ECO:0000313" key="7">
    <source>
        <dbReference type="EMBL" id="SHK61783.1"/>
    </source>
</evidence>
<accession>A0A1M6TY15</accession>
<dbReference type="SMART" id="SM00342">
    <property type="entry name" value="HTH_ARAC"/>
    <property type="match status" value="1"/>
</dbReference>
<evidence type="ECO:0000256" key="5">
    <source>
        <dbReference type="SAM" id="Phobius"/>
    </source>
</evidence>
<evidence type="ECO:0000256" key="1">
    <source>
        <dbReference type="ARBA" id="ARBA00022553"/>
    </source>
</evidence>
<dbReference type="PROSITE" id="PS01124">
    <property type="entry name" value="HTH_ARAC_FAMILY_2"/>
    <property type="match status" value="1"/>
</dbReference>
<keyword evidence="3 7" id="KW-0238">DNA-binding</keyword>
<dbReference type="Pfam" id="PF12833">
    <property type="entry name" value="HTH_18"/>
    <property type="match status" value="1"/>
</dbReference>
<dbReference type="PANTHER" id="PTHR43547">
    <property type="entry name" value="TWO-COMPONENT HISTIDINE KINASE"/>
    <property type="match status" value="1"/>
</dbReference>
<protein>
    <submittedName>
        <fullName evidence="7">AraC-type DNA-binding protein</fullName>
    </submittedName>
</protein>
<proteinExistence type="predicted"/>
<dbReference type="InterPro" id="IPR011123">
    <property type="entry name" value="Y_Y_Y"/>
</dbReference>
<dbReference type="InterPro" id="IPR009057">
    <property type="entry name" value="Homeodomain-like_sf"/>
</dbReference>
<evidence type="ECO:0000256" key="3">
    <source>
        <dbReference type="ARBA" id="ARBA00023125"/>
    </source>
</evidence>
<dbReference type="Pfam" id="PF07494">
    <property type="entry name" value="Reg_prop"/>
    <property type="match status" value="1"/>
</dbReference>
<keyword evidence="5" id="KW-1133">Transmembrane helix</keyword>
<dbReference type="Gene3D" id="2.60.40.10">
    <property type="entry name" value="Immunoglobulins"/>
    <property type="match status" value="1"/>
</dbReference>
<keyword evidence="1" id="KW-0597">Phosphoprotein</keyword>
<dbReference type="InterPro" id="IPR013783">
    <property type="entry name" value="Ig-like_fold"/>
</dbReference>
<dbReference type="AlphaFoldDB" id="A0A1M6TY15"/>
<dbReference type="Proteomes" id="UP000184130">
    <property type="component" value="Unassembled WGS sequence"/>
</dbReference>
<evidence type="ECO:0000256" key="2">
    <source>
        <dbReference type="ARBA" id="ARBA00023015"/>
    </source>
</evidence>
<dbReference type="PRINTS" id="PR00032">
    <property type="entry name" value="HTHARAC"/>
</dbReference>
<dbReference type="Gene3D" id="1.10.10.60">
    <property type="entry name" value="Homeodomain-like"/>
    <property type="match status" value="1"/>
</dbReference>
<dbReference type="GO" id="GO:0000155">
    <property type="term" value="F:phosphorelay sensor kinase activity"/>
    <property type="evidence" value="ECO:0007669"/>
    <property type="project" value="TreeGrafter"/>
</dbReference>
<dbReference type="GO" id="GO:0003700">
    <property type="term" value="F:DNA-binding transcription factor activity"/>
    <property type="evidence" value="ECO:0007669"/>
    <property type="project" value="InterPro"/>
</dbReference>
<feature type="transmembrane region" description="Helical" evidence="5">
    <location>
        <begin position="680"/>
        <end position="697"/>
    </location>
</feature>
<dbReference type="InterPro" id="IPR018062">
    <property type="entry name" value="HTH_AraC-typ_CS"/>
</dbReference>
<keyword evidence="4" id="KW-0804">Transcription</keyword>
<organism evidence="7 8">
    <name type="scientific">Xylanibacter ruminicola</name>
    <name type="common">Prevotella ruminicola</name>
    <dbReference type="NCBI Taxonomy" id="839"/>
    <lineage>
        <taxon>Bacteria</taxon>
        <taxon>Pseudomonadati</taxon>
        <taxon>Bacteroidota</taxon>
        <taxon>Bacteroidia</taxon>
        <taxon>Bacteroidales</taxon>
        <taxon>Prevotellaceae</taxon>
        <taxon>Xylanibacter</taxon>
    </lineage>
</organism>